<accession>A0A6A6UJN6</accession>
<dbReference type="EMBL" id="MU004233">
    <property type="protein sequence ID" value="KAF2671278.1"/>
    <property type="molecule type" value="Genomic_DNA"/>
</dbReference>
<dbReference type="AlphaFoldDB" id="A0A6A6UJN6"/>
<proteinExistence type="predicted"/>
<name>A0A6A6UJN6_9PEZI</name>
<gene>
    <name evidence="1" type="ORF">BT63DRAFT_453679</name>
</gene>
<protein>
    <submittedName>
        <fullName evidence="1">Uncharacterized protein</fullName>
    </submittedName>
</protein>
<sequence>MADANFELPIDFIVVPRSLHQCLTGVHQLTPTPSQPSKASATTQEITTFRQSTIFPSGNVSQCHILKLPNELLIEVVNLACFEQYSCGFNGPRLSTVRGLVSSCHRLREISRPLLFYHLDLVYQALNTGSVSLEIKRRRNRELFPADAWGFCQSVRLRVQRLSLSQYSQSYLTNISTKLGAHIGSVKHLEIHTDWPLETPGVSDLIAAVLSSMPHVRHLHWTKDSDIESLCPDNLFQLLAIPTQLKYAHFGAGTIFNWDVLESTTSALSSTLEILKVDEAGFLEQMGVVARQIRNITYWRAFVSTKRPLSAMVPHLQELHISSDFLWDIFDAAESGKPYLLGPMINTMIVEFFRLNKFYAAVKKWSQADGLIKKLSLLNHHPALRHIKFHITPCSDPERAMLDSYDSPKEILGLEYPWDVIDEVKAHFEEIGRFKITSEVTLARRDFEMMRERAADFSQESRYYSDSSAG</sequence>
<organism evidence="1 2">
    <name type="scientific">Microthyrium microscopicum</name>
    <dbReference type="NCBI Taxonomy" id="703497"/>
    <lineage>
        <taxon>Eukaryota</taxon>
        <taxon>Fungi</taxon>
        <taxon>Dikarya</taxon>
        <taxon>Ascomycota</taxon>
        <taxon>Pezizomycotina</taxon>
        <taxon>Dothideomycetes</taxon>
        <taxon>Dothideomycetes incertae sedis</taxon>
        <taxon>Microthyriales</taxon>
        <taxon>Microthyriaceae</taxon>
        <taxon>Microthyrium</taxon>
    </lineage>
</organism>
<reference evidence="1" key="1">
    <citation type="journal article" date="2020" name="Stud. Mycol.">
        <title>101 Dothideomycetes genomes: a test case for predicting lifestyles and emergence of pathogens.</title>
        <authorList>
            <person name="Haridas S."/>
            <person name="Albert R."/>
            <person name="Binder M."/>
            <person name="Bloem J."/>
            <person name="Labutti K."/>
            <person name="Salamov A."/>
            <person name="Andreopoulos B."/>
            <person name="Baker S."/>
            <person name="Barry K."/>
            <person name="Bills G."/>
            <person name="Bluhm B."/>
            <person name="Cannon C."/>
            <person name="Castanera R."/>
            <person name="Culley D."/>
            <person name="Daum C."/>
            <person name="Ezra D."/>
            <person name="Gonzalez J."/>
            <person name="Henrissat B."/>
            <person name="Kuo A."/>
            <person name="Liang C."/>
            <person name="Lipzen A."/>
            <person name="Lutzoni F."/>
            <person name="Magnuson J."/>
            <person name="Mondo S."/>
            <person name="Nolan M."/>
            <person name="Ohm R."/>
            <person name="Pangilinan J."/>
            <person name="Park H.-J."/>
            <person name="Ramirez L."/>
            <person name="Alfaro M."/>
            <person name="Sun H."/>
            <person name="Tritt A."/>
            <person name="Yoshinaga Y."/>
            <person name="Zwiers L.-H."/>
            <person name="Turgeon B."/>
            <person name="Goodwin S."/>
            <person name="Spatafora J."/>
            <person name="Crous P."/>
            <person name="Grigoriev I."/>
        </authorList>
    </citation>
    <scope>NUCLEOTIDE SEQUENCE</scope>
    <source>
        <strain evidence="1">CBS 115976</strain>
    </source>
</reference>
<evidence type="ECO:0000313" key="1">
    <source>
        <dbReference type="EMBL" id="KAF2671278.1"/>
    </source>
</evidence>
<evidence type="ECO:0000313" key="2">
    <source>
        <dbReference type="Proteomes" id="UP000799302"/>
    </source>
</evidence>
<keyword evidence="2" id="KW-1185">Reference proteome</keyword>
<dbReference type="Proteomes" id="UP000799302">
    <property type="component" value="Unassembled WGS sequence"/>
</dbReference>